<evidence type="ECO:0000256" key="3">
    <source>
        <dbReference type="ARBA" id="ARBA00023002"/>
    </source>
</evidence>
<dbReference type="Gene3D" id="3.40.50.720">
    <property type="entry name" value="NAD(P)-binding Rossmann-like Domain"/>
    <property type="match status" value="1"/>
</dbReference>
<evidence type="ECO:0000256" key="2">
    <source>
        <dbReference type="ARBA" id="ARBA00022797"/>
    </source>
</evidence>
<evidence type="ECO:0000313" key="5">
    <source>
        <dbReference type="EMBL" id="BAA12242.1"/>
    </source>
</evidence>
<organism evidence="5">
    <name type="scientific">Pseudomonas aeruginosa</name>
    <dbReference type="NCBI Taxonomy" id="287"/>
    <lineage>
        <taxon>Bacteria</taxon>
        <taxon>Pseudomonadati</taxon>
        <taxon>Pseudomonadota</taxon>
        <taxon>Gammaproteobacteria</taxon>
        <taxon>Pseudomonadales</taxon>
        <taxon>Pseudomonadaceae</taxon>
        <taxon>Pseudomonas</taxon>
    </lineage>
</organism>
<evidence type="ECO:0000256" key="4">
    <source>
        <dbReference type="ARBA" id="ARBA00023027"/>
    </source>
</evidence>
<protein>
    <submittedName>
        <fullName evidence="5">Dehydrogenase</fullName>
    </submittedName>
</protein>
<proteinExistence type="inferred from homology"/>
<reference evidence="5" key="1">
    <citation type="submission" date="1996-03" db="EMBL/GenBank/DDBJ databases">
        <title>The molecular analysis of an NAH7-type gene cluster, pah, located on the chromosome of Pseudomonas aeruginosa PaK1.</title>
        <authorList>
            <person name="TAKIZAWA N."/>
            <person name="IIDA T."/>
            <person name="YAMAUCHI K."/>
            <person name="SATOH S."/>
            <person name="WANG Y."/>
            <person name="FUKUDA M."/>
            <person name="KIYOHARA H."/>
        </authorList>
    </citation>
    <scope>NUCLEOTIDE SEQUENCE</scope>
    <source>
        <strain evidence="5">PaK1</strain>
    </source>
</reference>
<evidence type="ECO:0000256" key="1">
    <source>
        <dbReference type="ARBA" id="ARBA00006484"/>
    </source>
</evidence>
<dbReference type="CDD" id="cd05348">
    <property type="entry name" value="BphB-like_SDR_c"/>
    <property type="match status" value="1"/>
</dbReference>
<dbReference type="Pfam" id="PF13561">
    <property type="entry name" value="adh_short_C2"/>
    <property type="match status" value="1"/>
</dbReference>
<dbReference type="EMBL" id="D84146">
    <property type="protein sequence ID" value="BAA12242.1"/>
    <property type="molecule type" value="Genomic_DNA"/>
</dbReference>
<dbReference type="PANTHER" id="PTHR43008">
    <property type="entry name" value="BENZIL REDUCTASE"/>
    <property type="match status" value="1"/>
</dbReference>
<dbReference type="PRINTS" id="PR00081">
    <property type="entry name" value="GDHRDH"/>
</dbReference>
<dbReference type="FunFam" id="3.40.50.720:FF:000084">
    <property type="entry name" value="Short-chain dehydrogenase reductase"/>
    <property type="match status" value="1"/>
</dbReference>
<gene>
    <name evidence="5" type="primary">pahB</name>
</gene>
<dbReference type="PANTHER" id="PTHR43008:SF4">
    <property type="entry name" value="CHAIN DEHYDROGENASE, PUTATIVE (AFU_ORTHOLOGUE AFUA_4G08710)-RELATED"/>
    <property type="match status" value="1"/>
</dbReference>
<dbReference type="InterPro" id="IPR036291">
    <property type="entry name" value="NAD(P)-bd_dom_sf"/>
</dbReference>
<keyword evidence="3" id="KW-0560">Oxidoreductase</keyword>
<dbReference type="PRINTS" id="PR00080">
    <property type="entry name" value="SDRFAMILY"/>
</dbReference>
<dbReference type="SUPFAM" id="SSF51735">
    <property type="entry name" value="NAD(P)-binding Rossmann-fold domains"/>
    <property type="match status" value="1"/>
</dbReference>
<dbReference type="InterPro" id="IPR002347">
    <property type="entry name" value="SDR_fam"/>
</dbReference>
<keyword evidence="2" id="KW-0058">Aromatic hydrocarbons catabolism</keyword>
<dbReference type="InterPro" id="IPR047950">
    <property type="entry name" value="BphB-like_SDR"/>
</dbReference>
<keyword evidence="4" id="KW-0520">NAD</keyword>
<sequence length="261" mass="27693">MCMSNQQVVSITGAGSGIGLELVRSFKSAGYCVSALVQNEEQKASLCNEFKDALEIVVGDVRDHATNEKLIKQTTDRFGHLDCFIANAGIWDYMLGIEEPWEKISSSFDEIFNINVKSYFSGIRAALQELKKTSGSVVMTASVSSHAVGAGGSCYIASKHAVLGMMKALAYELAPHIRVNAVAPGGTVTPLSGPASAGFDKTHMENMPGIEDMIKGLTPLGISAKAEDVVAPYLLLASRDQGKFITGTVINIDGGMALGRK</sequence>
<comment type="similarity">
    <text evidence="1">Belongs to the short-chain dehydrogenases/reductases (SDR) family.</text>
</comment>
<dbReference type="NCBIfam" id="NF004849">
    <property type="entry name" value="PRK06200.1"/>
    <property type="match status" value="1"/>
</dbReference>
<dbReference type="GO" id="GO:0050664">
    <property type="term" value="F:oxidoreductase activity, acting on NAD(P)H, oxygen as acceptor"/>
    <property type="evidence" value="ECO:0007669"/>
    <property type="project" value="TreeGrafter"/>
</dbReference>
<dbReference type="AlphaFoldDB" id="Q51496"/>
<name>Q51496_PSEAI</name>
<accession>Q51496</accession>